<dbReference type="Proteomes" id="UP001500305">
    <property type="component" value="Unassembled WGS sequence"/>
</dbReference>
<accession>A0ABP5RVM2</accession>
<name>A0ABP5RVM2_9ACTN</name>
<sequence length="86" mass="9112">MVRTLLSWDCVGAGPVWHVGPDGDAAAAGAVAEDGGEPARPPGALPFPWHADAVRPTASASTSEEIRLPEKPINAPLLHLSKRWRR</sequence>
<protein>
    <submittedName>
        <fullName evidence="1">Uncharacterized protein</fullName>
    </submittedName>
</protein>
<gene>
    <name evidence="1" type="ORF">GCM10010430_70320</name>
</gene>
<evidence type="ECO:0000313" key="2">
    <source>
        <dbReference type="Proteomes" id="UP001500305"/>
    </source>
</evidence>
<reference evidence="2" key="1">
    <citation type="journal article" date="2019" name="Int. J. Syst. Evol. Microbiol.">
        <title>The Global Catalogue of Microorganisms (GCM) 10K type strain sequencing project: providing services to taxonomists for standard genome sequencing and annotation.</title>
        <authorList>
            <consortium name="The Broad Institute Genomics Platform"/>
            <consortium name="The Broad Institute Genome Sequencing Center for Infectious Disease"/>
            <person name="Wu L."/>
            <person name="Ma J."/>
        </authorList>
    </citation>
    <scope>NUCLEOTIDE SEQUENCE [LARGE SCALE GENOMIC DNA]</scope>
    <source>
        <strain evidence="2">JCM 7356</strain>
    </source>
</reference>
<proteinExistence type="predicted"/>
<evidence type="ECO:0000313" key="1">
    <source>
        <dbReference type="EMBL" id="GAA2274263.1"/>
    </source>
</evidence>
<organism evidence="1 2">
    <name type="scientific">Kitasatospora cystarginea</name>
    <dbReference type="NCBI Taxonomy" id="58350"/>
    <lineage>
        <taxon>Bacteria</taxon>
        <taxon>Bacillati</taxon>
        <taxon>Actinomycetota</taxon>
        <taxon>Actinomycetes</taxon>
        <taxon>Kitasatosporales</taxon>
        <taxon>Streptomycetaceae</taxon>
        <taxon>Kitasatospora</taxon>
    </lineage>
</organism>
<dbReference type="EMBL" id="BAAATR010000049">
    <property type="protein sequence ID" value="GAA2274263.1"/>
    <property type="molecule type" value="Genomic_DNA"/>
</dbReference>
<comment type="caution">
    <text evidence="1">The sequence shown here is derived from an EMBL/GenBank/DDBJ whole genome shotgun (WGS) entry which is preliminary data.</text>
</comment>
<keyword evidence="2" id="KW-1185">Reference proteome</keyword>